<dbReference type="AlphaFoldDB" id="A0AAE0A1D0"/>
<accession>A0AAE0A1D0</accession>
<feature type="domain" description="RNase H type-1" evidence="1">
    <location>
        <begin position="65"/>
        <end position="133"/>
    </location>
</feature>
<dbReference type="GO" id="GO:0003676">
    <property type="term" value="F:nucleic acid binding"/>
    <property type="evidence" value="ECO:0007669"/>
    <property type="project" value="InterPro"/>
</dbReference>
<dbReference type="InterPro" id="IPR002156">
    <property type="entry name" value="RNaseH_domain"/>
</dbReference>
<keyword evidence="3" id="KW-1185">Reference proteome</keyword>
<dbReference type="Pfam" id="PF13456">
    <property type="entry name" value="RVT_3"/>
    <property type="match status" value="1"/>
</dbReference>
<dbReference type="Proteomes" id="UP001281410">
    <property type="component" value="Unassembled WGS sequence"/>
</dbReference>
<evidence type="ECO:0000313" key="3">
    <source>
        <dbReference type="Proteomes" id="UP001281410"/>
    </source>
</evidence>
<evidence type="ECO:0000313" key="2">
    <source>
        <dbReference type="EMBL" id="KAK3198904.1"/>
    </source>
</evidence>
<evidence type="ECO:0000259" key="1">
    <source>
        <dbReference type="Pfam" id="PF13456"/>
    </source>
</evidence>
<dbReference type="GO" id="GO:0004523">
    <property type="term" value="F:RNA-DNA hybrid ribonuclease activity"/>
    <property type="evidence" value="ECO:0007669"/>
    <property type="project" value="InterPro"/>
</dbReference>
<dbReference type="EMBL" id="JANJYJ010000007">
    <property type="protein sequence ID" value="KAK3198904.1"/>
    <property type="molecule type" value="Genomic_DNA"/>
</dbReference>
<dbReference type="PANTHER" id="PTHR47074">
    <property type="entry name" value="BNAC02G40300D PROTEIN"/>
    <property type="match status" value="1"/>
</dbReference>
<comment type="caution">
    <text evidence="2">The sequence shown here is derived from an EMBL/GenBank/DDBJ whole genome shotgun (WGS) entry which is preliminary data.</text>
</comment>
<sequence length="137" mass="14537">MKLHSEYPMTSKVCGIQAFENVYGWSVDYLASFRAANTMEDCSRSNGDPVVVRWQPLGMGYYKINSNATVDCGSATVGVGLTIHDCEGFVMAVSAQRIQANYSPQVAEAVALLHGIILAADAGLSSIVVESDALGVS</sequence>
<reference evidence="2" key="1">
    <citation type="journal article" date="2023" name="Plant J.">
        <title>Genome sequences and population genomics provide insights into the demographic history, inbreeding, and mutation load of two 'living fossil' tree species of Dipteronia.</title>
        <authorList>
            <person name="Feng Y."/>
            <person name="Comes H.P."/>
            <person name="Chen J."/>
            <person name="Zhu S."/>
            <person name="Lu R."/>
            <person name="Zhang X."/>
            <person name="Li P."/>
            <person name="Qiu J."/>
            <person name="Olsen K.M."/>
            <person name="Qiu Y."/>
        </authorList>
    </citation>
    <scope>NUCLEOTIDE SEQUENCE</scope>
    <source>
        <strain evidence="2">NBL</strain>
    </source>
</reference>
<name>A0AAE0A1D0_9ROSI</name>
<gene>
    <name evidence="2" type="ORF">Dsin_022319</name>
</gene>
<organism evidence="2 3">
    <name type="scientific">Dipteronia sinensis</name>
    <dbReference type="NCBI Taxonomy" id="43782"/>
    <lineage>
        <taxon>Eukaryota</taxon>
        <taxon>Viridiplantae</taxon>
        <taxon>Streptophyta</taxon>
        <taxon>Embryophyta</taxon>
        <taxon>Tracheophyta</taxon>
        <taxon>Spermatophyta</taxon>
        <taxon>Magnoliopsida</taxon>
        <taxon>eudicotyledons</taxon>
        <taxon>Gunneridae</taxon>
        <taxon>Pentapetalae</taxon>
        <taxon>rosids</taxon>
        <taxon>malvids</taxon>
        <taxon>Sapindales</taxon>
        <taxon>Sapindaceae</taxon>
        <taxon>Hippocastanoideae</taxon>
        <taxon>Acereae</taxon>
        <taxon>Dipteronia</taxon>
    </lineage>
</organism>
<protein>
    <recommendedName>
        <fullName evidence="1">RNase H type-1 domain-containing protein</fullName>
    </recommendedName>
</protein>
<proteinExistence type="predicted"/>
<dbReference type="PANTHER" id="PTHR47074:SF11">
    <property type="entry name" value="REVERSE TRANSCRIPTASE-LIKE PROTEIN"/>
    <property type="match status" value="1"/>
</dbReference>
<dbReference type="InterPro" id="IPR052929">
    <property type="entry name" value="RNase_H-like_EbsB-rel"/>
</dbReference>